<sequence>MTTTPTSPGSVLYAVVCAAPPALHIRTLISQAQERGWDTCLILTPTAARWLDDDLPALEKITGHPTRSTYKLPGEPDVLPPPDAILVAPATNNTINKWALGISDTLALGLITEAIGKRLPIAALPFLNKAQAAHPAFPRSVDVLNEAGVRVLLGASGYAPHGPGESRPDQFPWHHGLDALVIY</sequence>
<name>E3IVZ1_PSEI1</name>
<dbReference type="Proteomes" id="UP000002484">
    <property type="component" value="Chromosome"/>
</dbReference>
<dbReference type="HOGENOM" id="CLU_118224_0_0_11"/>
<dbReference type="InterPro" id="IPR036551">
    <property type="entry name" value="Flavin_trans-like"/>
</dbReference>
<dbReference type="KEGG" id="fri:FraEuI1c_6951"/>
<dbReference type="Gene3D" id="3.40.50.1950">
    <property type="entry name" value="Flavin prenyltransferase-like"/>
    <property type="match status" value="1"/>
</dbReference>
<dbReference type="RefSeq" id="WP_013428030.1">
    <property type="nucleotide sequence ID" value="NC_014666.1"/>
</dbReference>
<evidence type="ECO:0000313" key="3">
    <source>
        <dbReference type="Proteomes" id="UP000002484"/>
    </source>
</evidence>
<dbReference type="InterPro" id="IPR003382">
    <property type="entry name" value="Flavoprotein"/>
</dbReference>
<dbReference type="eggNOG" id="COG0452">
    <property type="taxonomic scope" value="Bacteria"/>
</dbReference>
<dbReference type="EMBL" id="CP002299">
    <property type="protein sequence ID" value="ADP84919.1"/>
    <property type="molecule type" value="Genomic_DNA"/>
</dbReference>
<evidence type="ECO:0000313" key="2">
    <source>
        <dbReference type="EMBL" id="ADP84919.1"/>
    </source>
</evidence>
<dbReference type="STRING" id="298654.FraEuI1c_6951"/>
<dbReference type="SUPFAM" id="SSF52507">
    <property type="entry name" value="Homo-oligomeric flavin-containing Cys decarboxylases, HFCD"/>
    <property type="match status" value="1"/>
</dbReference>
<dbReference type="GO" id="GO:0003824">
    <property type="term" value="F:catalytic activity"/>
    <property type="evidence" value="ECO:0007669"/>
    <property type="project" value="InterPro"/>
</dbReference>
<reference evidence="2 3" key="1">
    <citation type="submission" date="2010-10" db="EMBL/GenBank/DDBJ databases">
        <title>Complete sequence of Frankia sp. EuI1c.</title>
        <authorList>
            <consortium name="US DOE Joint Genome Institute"/>
            <person name="Lucas S."/>
            <person name="Copeland A."/>
            <person name="Lapidus A."/>
            <person name="Cheng J.-F."/>
            <person name="Bruce D."/>
            <person name="Goodwin L."/>
            <person name="Pitluck S."/>
            <person name="Chertkov O."/>
            <person name="Detter J.C."/>
            <person name="Han C."/>
            <person name="Tapia R."/>
            <person name="Land M."/>
            <person name="Hauser L."/>
            <person name="Jeffries C."/>
            <person name="Kyrpides N."/>
            <person name="Ivanova N."/>
            <person name="Mikhailova N."/>
            <person name="Beauchemin N."/>
            <person name="Sen A."/>
            <person name="Sur S.A."/>
            <person name="Gtari M."/>
            <person name="Wall L."/>
            <person name="Tisa L."/>
            <person name="Woyke T."/>
        </authorList>
    </citation>
    <scope>NUCLEOTIDE SEQUENCE [LARGE SCALE GENOMIC DNA]</scope>
    <source>
        <strain evidence="3">DSM 45817 / CECT 9037 / EuI1c</strain>
    </source>
</reference>
<feature type="domain" description="Flavoprotein" evidence="1">
    <location>
        <begin position="15"/>
        <end position="143"/>
    </location>
</feature>
<gene>
    <name evidence="2" type="ordered locus">FraEuI1c_6951</name>
</gene>
<accession>E3IVZ1</accession>
<proteinExistence type="predicted"/>
<organism evidence="2 3">
    <name type="scientific">Pseudofrankia inefficax (strain DSM 45817 / CECT 9037 / DDB 130130 / EuI1c)</name>
    <name type="common">Frankia inefficax</name>
    <dbReference type="NCBI Taxonomy" id="298654"/>
    <lineage>
        <taxon>Bacteria</taxon>
        <taxon>Bacillati</taxon>
        <taxon>Actinomycetota</taxon>
        <taxon>Actinomycetes</taxon>
        <taxon>Frankiales</taxon>
        <taxon>Frankiaceae</taxon>
        <taxon>Pseudofrankia</taxon>
    </lineage>
</organism>
<dbReference type="OrthoDB" id="161343at2"/>
<protein>
    <submittedName>
        <fullName evidence="2">Flavoprotein</fullName>
    </submittedName>
</protein>
<dbReference type="InParanoid" id="E3IVZ1"/>
<evidence type="ECO:0000259" key="1">
    <source>
        <dbReference type="Pfam" id="PF02441"/>
    </source>
</evidence>
<keyword evidence="3" id="KW-1185">Reference proteome</keyword>
<dbReference type="AlphaFoldDB" id="E3IVZ1"/>
<dbReference type="Pfam" id="PF02441">
    <property type="entry name" value="Flavoprotein"/>
    <property type="match status" value="1"/>
</dbReference>